<accession>A0AAV4A4R5</accession>
<dbReference type="PANTHER" id="PTHR33309">
    <property type="entry name" value="KERATIN, ULTRA HIGH-SULFUR MATRIX PROTEIN-LIKE"/>
    <property type="match status" value="1"/>
</dbReference>
<evidence type="ECO:0000313" key="4">
    <source>
        <dbReference type="EMBL" id="GFO03216.1"/>
    </source>
</evidence>
<proteinExistence type="predicted"/>
<dbReference type="SUPFAM" id="SSF101967">
    <property type="entry name" value="Adhesin YadA, collagen-binding domain"/>
    <property type="match status" value="1"/>
</dbReference>
<evidence type="ECO:0000313" key="5">
    <source>
        <dbReference type="Proteomes" id="UP000735302"/>
    </source>
</evidence>
<feature type="region of interest" description="Disordered" evidence="1">
    <location>
        <begin position="210"/>
        <end position="237"/>
    </location>
</feature>
<comment type="caution">
    <text evidence="4">The sequence shown here is derived from an EMBL/GenBank/DDBJ whole genome shotgun (WGS) entry which is preliminary data.</text>
</comment>
<reference evidence="4 5" key="1">
    <citation type="journal article" date="2021" name="Elife">
        <title>Chloroplast acquisition without the gene transfer in kleptoplastic sea slugs, Plakobranchus ocellatus.</title>
        <authorList>
            <person name="Maeda T."/>
            <person name="Takahashi S."/>
            <person name="Yoshida T."/>
            <person name="Shimamura S."/>
            <person name="Takaki Y."/>
            <person name="Nagai Y."/>
            <person name="Toyoda A."/>
            <person name="Suzuki Y."/>
            <person name="Arimoto A."/>
            <person name="Ishii H."/>
            <person name="Satoh N."/>
            <person name="Nishiyama T."/>
            <person name="Hasebe M."/>
            <person name="Maruyama T."/>
            <person name="Minagawa J."/>
            <person name="Obokata J."/>
            <person name="Shigenobu S."/>
        </authorList>
    </citation>
    <scope>NUCLEOTIDE SEQUENCE [LARGE SCALE GENOMIC DNA]</scope>
</reference>
<dbReference type="Pfam" id="PF20700">
    <property type="entry name" value="Mutator"/>
    <property type="match status" value="1"/>
</dbReference>
<feature type="compositionally biased region" description="Low complexity" evidence="1">
    <location>
        <begin position="210"/>
        <end position="236"/>
    </location>
</feature>
<dbReference type="InterPro" id="IPR019180">
    <property type="entry name" value="Oxidoreductase-like_N"/>
</dbReference>
<dbReference type="InterPro" id="IPR049012">
    <property type="entry name" value="Mutator_transp_dom"/>
</dbReference>
<dbReference type="EMBL" id="BLXT01003724">
    <property type="protein sequence ID" value="GFO03216.1"/>
    <property type="molecule type" value="Genomic_DNA"/>
</dbReference>
<evidence type="ECO:0000259" key="2">
    <source>
        <dbReference type="Pfam" id="PF09791"/>
    </source>
</evidence>
<sequence length="840" mass="91712">MICGESDLSSETVEKGSNGSILFEVKNQVLKLPPAPERPLDSDCCGGGCVPCVMDIYEQELSLWQDECARMRCGETLGSSRSESQVDSEEKSLCPTKYKKYTITSISQEARDILRIQFQLSQNISLGLSQGQHIIIRGQEDSSTVPAPGPSSPVAGPSSFVAGPSSPVAGPSSPVAGSSSSLAGFYPVAPGPSSSVAGFSLSVSGASSSVAGPSSLVSGPSSFEAGPSSSVAGPSSLITTGPSSPVAGLSSRFLTRVLPLSRPSSPISEPPSPLVQPTRSQKKIALMSPEEEPPLQQHCERTIIDVSQVGNLVSQLSCSSCASQTLEVRVNRAKSKGMSMKLEAFCTSCNSVVASTFSSKQEEGSVYTVHKAAVLSALLCGLRPITFRYFCQNSNMPALHPKTFNKIADRLFKEQDRVDRIVFEETVAKVRQQHARDRDIDIDEDTILDIAVSYDGTWLTRGHQSHIGIGCVIDVLTGLVIDCLVLSDFCQVCATTGKIKRQGHPDTYRRWLETHKEEGCDKKFDGTSGMMEVKVAEILWLRSIERHKLRYVTLVSDGDSKAYNRICEVAPYGEAQIEKEECLNHVGKRLGTALRNLVSDCSKRKITLGGRGKGTLTQKAIRKLSIYYSRGIRSAPTAHEKQRAVLASLFHCYSTDNNPQHQFCPVGKDSFCFYQSALAKKETPGPHSVHIHTPLNRKLLHSYIYPVYKRLSDPALMKRCQLAATQNANESLHNAIWSKCSKEKFYTRRTVQFRATSAIAEFSAGPVWAHKKLMEAYGLATGADSTRLARQRQQKRLDDSQYAAKKKMVKRRQQRREARRKLLAELQEAEGGQAYGAGIA</sequence>
<feature type="region of interest" description="Disordered" evidence="1">
    <location>
        <begin position="262"/>
        <end position="282"/>
    </location>
</feature>
<dbReference type="InterPro" id="IPR011049">
    <property type="entry name" value="Serralysin-like_metalloprot_C"/>
</dbReference>
<dbReference type="PANTHER" id="PTHR33309:SF3">
    <property type="entry name" value="CCHC-TYPE DOMAIN-CONTAINING PROTEIN"/>
    <property type="match status" value="1"/>
</dbReference>
<dbReference type="Gene3D" id="2.150.10.10">
    <property type="entry name" value="Serralysin-like metalloprotease, C-terminal"/>
    <property type="match status" value="1"/>
</dbReference>
<gene>
    <name evidence="4" type="ORF">PoB_002972100</name>
</gene>
<evidence type="ECO:0000259" key="3">
    <source>
        <dbReference type="Pfam" id="PF20700"/>
    </source>
</evidence>
<name>A0AAV4A4R5_9GAST</name>
<organism evidence="4 5">
    <name type="scientific">Plakobranchus ocellatus</name>
    <dbReference type="NCBI Taxonomy" id="259542"/>
    <lineage>
        <taxon>Eukaryota</taxon>
        <taxon>Metazoa</taxon>
        <taxon>Spiralia</taxon>
        <taxon>Lophotrochozoa</taxon>
        <taxon>Mollusca</taxon>
        <taxon>Gastropoda</taxon>
        <taxon>Heterobranchia</taxon>
        <taxon>Euthyneura</taxon>
        <taxon>Panpulmonata</taxon>
        <taxon>Sacoglossa</taxon>
        <taxon>Placobranchoidea</taxon>
        <taxon>Plakobranchidae</taxon>
        <taxon>Plakobranchus</taxon>
    </lineage>
</organism>
<feature type="domain" description="Mutator-like transposase" evidence="3">
    <location>
        <begin position="301"/>
        <end position="672"/>
    </location>
</feature>
<feature type="compositionally biased region" description="Low complexity" evidence="1">
    <location>
        <begin position="142"/>
        <end position="174"/>
    </location>
</feature>
<feature type="domain" description="Oxidoreductase-like" evidence="2">
    <location>
        <begin position="31"/>
        <end position="70"/>
    </location>
</feature>
<feature type="region of interest" description="Disordered" evidence="1">
    <location>
        <begin position="140"/>
        <end position="174"/>
    </location>
</feature>
<evidence type="ECO:0000256" key="1">
    <source>
        <dbReference type="SAM" id="MobiDB-lite"/>
    </source>
</evidence>
<dbReference type="AlphaFoldDB" id="A0AAV4A4R5"/>
<dbReference type="Pfam" id="PF09791">
    <property type="entry name" value="Oxidored-like"/>
    <property type="match status" value="1"/>
</dbReference>
<keyword evidence="5" id="KW-1185">Reference proteome</keyword>
<protein>
    <submittedName>
        <fullName evidence="4">NADP-cytochrome b5 reductase-like</fullName>
    </submittedName>
</protein>
<dbReference type="Proteomes" id="UP000735302">
    <property type="component" value="Unassembled WGS sequence"/>
</dbReference>